<dbReference type="InterPro" id="IPR001578">
    <property type="entry name" value="Peptidase_C12_UCH"/>
</dbReference>
<proteinExistence type="inferred from homology"/>
<feature type="domain" description="UCH catalytic" evidence="9">
    <location>
        <begin position="12"/>
        <end position="243"/>
    </location>
</feature>
<dbReference type="PANTHER" id="PTHR10589:SF17">
    <property type="entry name" value="UBIQUITIN CARBOXYL-TERMINAL HYDROLASE"/>
    <property type="match status" value="1"/>
</dbReference>
<evidence type="ECO:0000256" key="7">
    <source>
        <dbReference type="PROSITE-ProRule" id="PRU01393"/>
    </source>
</evidence>
<evidence type="ECO:0000313" key="10">
    <source>
        <dbReference type="EMBL" id="KAF9530587.1"/>
    </source>
</evidence>
<keyword evidence="5 8" id="KW-0378">Hydrolase</keyword>
<evidence type="ECO:0000256" key="6">
    <source>
        <dbReference type="ARBA" id="ARBA00022807"/>
    </source>
</evidence>
<evidence type="ECO:0000256" key="3">
    <source>
        <dbReference type="ARBA" id="ARBA00022670"/>
    </source>
</evidence>
<evidence type="ECO:0000256" key="4">
    <source>
        <dbReference type="ARBA" id="ARBA00022786"/>
    </source>
</evidence>
<keyword evidence="6 8" id="KW-0788">Thiol protease</keyword>
<comment type="catalytic activity">
    <reaction evidence="1 8">
        <text>Thiol-dependent hydrolysis of ester, thioester, amide, peptide and isopeptide bonds formed by the C-terminal Gly of ubiquitin (a 76-residue protein attached to proteins as an intracellular targeting signal).</text>
        <dbReference type="EC" id="3.4.19.12"/>
    </reaction>
</comment>
<evidence type="ECO:0000256" key="5">
    <source>
        <dbReference type="ARBA" id="ARBA00022801"/>
    </source>
</evidence>
<dbReference type="Proteomes" id="UP000807306">
    <property type="component" value="Unassembled WGS sequence"/>
</dbReference>
<dbReference type="EC" id="3.4.19.12" evidence="8"/>
<dbReference type="AlphaFoldDB" id="A0A9P6EK89"/>
<dbReference type="GO" id="GO:0016579">
    <property type="term" value="P:protein deubiquitination"/>
    <property type="evidence" value="ECO:0007669"/>
    <property type="project" value="TreeGrafter"/>
</dbReference>
<keyword evidence="3 8" id="KW-0645">Protease</keyword>
<dbReference type="Pfam" id="PF01088">
    <property type="entry name" value="Peptidase_C12"/>
    <property type="match status" value="1"/>
</dbReference>
<keyword evidence="11" id="KW-1185">Reference proteome</keyword>
<dbReference type="Gene3D" id="3.40.532.10">
    <property type="entry name" value="Peptidase C12, ubiquitin carboxyl-terminal hydrolase"/>
    <property type="match status" value="1"/>
</dbReference>
<evidence type="ECO:0000256" key="1">
    <source>
        <dbReference type="ARBA" id="ARBA00000707"/>
    </source>
</evidence>
<comment type="caution">
    <text evidence="10">The sequence shown here is derived from an EMBL/GenBank/DDBJ whole genome shotgun (WGS) entry which is preliminary data.</text>
</comment>
<protein>
    <recommendedName>
        <fullName evidence="8">Ubiquitin carboxyl-terminal hydrolase</fullName>
        <ecNumber evidence="8">3.4.19.12</ecNumber>
    </recommendedName>
</protein>
<comment type="caution">
    <text evidence="7">Lacks conserved residue(s) required for the propagation of feature annotation.</text>
</comment>
<dbReference type="GO" id="GO:0005737">
    <property type="term" value="C:cytoplasm"/>
    <property type="evidence" value="ECO:0007669"/>
    <property type="project" value="TreeGrafter"/>
</dbReference>
<reference evidence="10" key="1">
    <citation type="submission" date="2020-11" db="EMBL/GenBank/DDBJ databases">
        <authorList>
            <consortium name="DOE Joint Genome Institute"/>
            <person name="Ahrendt S."/>
            <person name="Riley R."/>
            <person name="Andreopoulos W."/>
            <person name="Labutti K."/>
            <person name="Pangilinan J."/>
            <person name="Ruiz-Duenas F.J."/>
            <person name="Barrasa J.M."/>
            <person name="Sanchez-Garcia M."/>
            <person name="Camarero S."/>
            <person name="Miyauchi S."/>
            <person name="Serrano A."/>
            <person name="Linde D."/>
            <person name="Babiker R."/>
            <person name="Drula E."/>
            <person name="Ayuso-Fernandez I."/>
            <person name="Pacheco R."/>
            <person name="Padilla G."/>
            <person name="Ferreira P."/>
            <person name="Barriuso J."/>
            <person name="Kellner H."/>
            <person name="Castanera R."/>
            <person name="Alfaro M."/>
            <person name="Ramirez L."/>
            <person name="Pisabarro A.G."/>
            <person name="Kuo A."/>
            <person name="Tritt A."/>
            <person name="Lipzen A."/>
            <person name="He G."/>
            <person name="Yan M."/>
            <person name="Ng V."/>
            <person name="Cullen D."/>
            <person name="Martin F."/>
            <person name="Rosso M.-N."/>
            <person name="Henrissat B."/>
            <person name="Hibbett D."/>
            <person name="Martinez A.T."/>
            <person name="Grigoriev I.V."/>
        </authorList>
    </citation>
    <scope>NUCLEOTIDE SEQUENCE</scope>
    <source>
        <strain evidence="10">CBS 506.95</strain>
    </source>
</reference>
<dbReference type="GO" id="GO:0004843">
    <property type="term" value="F:cysteine-type deubiquitinase activity"/>
    <property type="evidence" value="ECO:0007669"/>
    <property type="project" value="UniProtKB-EC"/>
</dbReference>
<comment type="similarity">
    <text evidence="2 7 8">Belongs to the peptidase C12 family.</text>
</comment>
<evidence type="ECO:0000256" key="2">
    <source>
        <dbReference type="ARBA" id="ARBA00009326"/>
    </source>
</evidence>
<evidence type="ECO:0000256" key="8">
    <source>
        <dbReference type="RuleBase" id="RU361215"/>
    </source>
</evidence>
<dbReference type="SUPFAM" id="SSF54001">
    <property type="entry name" value="Cysteine proteinases"/>
    <property type="match status" value="1"/>
</dbReference>
<dbReference type="PROSITE" id="PS52048">
    <property type="entry name" value="UCH_DOMAIN"/>
    <property type="match status" value="1"/>
</dbReference>
<organism evidence="10 11">
    <name type="scientific">Crepidotus variabilis</name>
    <dbReference type="NCBI Taxonomy" id="179855"/>
    <lineage>
        <taxon>Eukaryota</taxon>
        <taxon>Fungi</taxon>
        <taxon>Dikarya</taxon>
        <taxon>Basidiomycota</taxon>
        <taxon>Agaricomycotina</taxon>
        <taxon>Agaricomycetes</taxon>
        <taxon>Agaricomycetidae</taxon>
        <taxon>Agaricales</taxon>
        <taxon>Agaricineae</taxon>
        <taxon>Crepidotaceae</taxon>
        <taxon>Crepidotus</taxon>
    </lineage>
</organism>
<accession>A0A9P6EK89</accession>
<evidence type="ECO:0000259" key="9">
    <source>
        <dbReference type="PROSITE" id="PS52048"/>
    </source>
</evidence>
<name>A0A9P6EK89_9AGAR</name>
<dbReference type="InterPro" id="IPR036959">
    <property type="entry name" value="Peptidase_C12_UCH_sf"/>
</dbReference>
<keyword evidence="4 8" id="KW-0833">Ubl conjugation pathway</keyword>
<evidence type="ECO:0000313" key="11">
    <source>
        <dbReference type="Proteomes" id="UP000807306"/>
    </source>
</evidence>
<dbReference type="PANTHER" id="PTHR10589">
    <property type="entry name" value="UBIQUITIN CARBOXYL-TERMINAL HYDROLASE"/>
    <property type="match status" value="1"/>
</dbReference>
<dbReference type="PRINTS" id="PR00707">
    <property type="entry name" value="UBCTHYDRLASE"/>
</dbReference>
<dbReference type="OrthoDB" id="427186at2759"/>
<dbReference type="CDD" id="cd09616">
    <property type="entry name" value="Peptidase_C12_UCH_L1_L3"/>
    <property type="match status" value="1"/>
</dbReference>
<dbReference type="GO" id="GO:0006511">
    <property type="term" value="P:ubiquitin-dependent protein catabolic process"/>
    <property type="evidence" value="ECO:0007669"/>
    <property type="project" value="UniProtKB-UniRule"/>
</dbReference>
<dbReference type="InterPro" id="IPR038765">
    <property type="entry name" value="Papain-like_cys_pep_sf"/>
</dbReference>
<gene>
    <name evidence="10" type="ORF">CPB83DRAFT_850579</name>
</gene>
<dbReference type="EMBL" id="MU157839">
    <property type="protein sequence ID" value="KAF9530587.1"/>
    <property type="molecule type" value="Genomic_DNA"/>
</dbReference>
<sequence>MSDPHVQASKKRWVPLENNPEVMTKLAHTLGLSPNLIFQDVYSLTEPSLLAMVKRPCLAILFLAPTTEISTQALEKEEATQAEYEACGADEPVMWFRQTIGDACGLIGLLHCMTNGVVASHIIPGSDLDKLVKDATSLKPKERAELLYNSNILETVHKEAAQTGDSRPPAVGDPVDYYFTAFIKGKNGHLWEMEGWRKGPLDRGGLGDDEDLMSKKALNLGPLRIINSEKASEGRFSIIALVEQE</sequence>